<evidence type="ECO:0000313" key="5">
    <source>
        <dbReference type="EMBL" id="QQB81648.1"/>
    </source>
</evidence>
<protein>
    <submittedName>
        <fullName evidence="4">Mycothiol system anti-sigma-R factor</fullName>
    </submittedName>
</protein>
<evidence type="ECO:0000256" key="2">
    <source>
        <dbReference type="ARBA" id="ARBA00023163"/>
    </source>
</evidence>
<evidence type="ECO:0000313" key="4">
    <source>
        <dbReference type="EMBL" id="QPR31933.1"/>
    </source>
</evidence>
<name>A0AB37GD79_CORAY</name>
<dbReference type="InterPro" id="IPR027383">
    <property type="entry name" value="Znf_put"/>
</dbReference>
<keyword evidence="2" id="KW-0804">Transcription</keyword>
<dbReference type="EMBL" id="CP065628">
    <property type="protein sequence ID" value="QPR31933.1"/>
    <property type="molecule type" value="Genomic_DNA"/>
</dbReference>
<reference evidence="6 7" key="1">
    <citation type="submission" date="2020-12" db="EMBL/GenBank/DDBJ databases">
        <title>FDA dAtabase for Regulatory Grade micrObial Sequences (FDA-ARGOS): Supporting development and validation of Infectious Disease Dx tests.</title>
        <authorList>
            <person name="Sproer C."/>
            <person name="Gronow S."/>
            <person name="Severitt S."/>
            <person name="Schroder I."/>
            <person name="Tallon L."/>
            <person name="Sadzewicz L."/>
            <person name="Zhao X."/>
            <person name="Boylan J."/>
            <person name="Ott S."/>
            <person name="Bowen H."/>
            <person name="Vavikolanu K."/>
            <person name="Mehta A."/>
            <person name="Aluvathingal J."/>
            <person name="Nadendla S."/>
            <person name="Lowell S."/>
            <person name="Myers T."/>
            <person name="Yan Y."/>
            <person name="Sichtig H."/>
        </authorList>
    </citation>
    <scope>NUCLEOTIDE SEQUENCE [LARGE SCALE GENOMIC DNA]</scope>
    <source>
        <strain evidence="4 6">FDAARGOS_938</strain>
        <strain evidence="5 7">FDAARGOS_991</strain>
    </source>
</reference>
<keyword evidence="7" id="KW-1185">Reference proteome</keyword>
<dbReference type="Pfam" id="PF13490">
    <property type="entry name" value="zf-HC2"/>
    <property type="match status" value="1"/>
</dbReference>
<organism evidence="4 6">
    <name type="scientific">Corynebacterium amycolatum</name>
    <dbReference type="NCBI Taxonomy" id="43765"/>
    <lineage>
        <taxon>Bacteria</taxon>
        <taxon>Bacillati</taxon>
        <taxon>Actinomycetota</taxon>
        <taxon>Actinomycetes</taxon>
        <taxon>Mycobacteriales</taxon>
        <taxon>Corynebacteriaceae</taxon>
        <taxon>Corynebacterium</taxon>
    </lineage>
</organism>
<proteinExistence type="predicted"/>
<keyword evidence="1" id="KW-0805">Transcription regulation</keyword>
<dbReference type="InterPro" id="IPR024020">
    <property type="entry name" value="Anit_sigma_mycothiol_RsrA"/>
</dbReference>
<dbReference type="RefSeq" id="WP_016422222.1">
    <property type="nucleotide sequence ID" value="NZ_CP069513.1"/>
</dbReference>
<accession>A0AB37GD79</accession>
<dbReference type="Proteomes" id="UP000594774">
    <property type="component" value="Chromosome"/>
</dbReference>
<evidence type="ECO:0000256" key="1">
    <source>
        <dbReference type="ARBA" id="ARBA00023015"/>
    </source>
</evidence>
<evidence type="ECO:0000259" key="3">
    <source>
        <dbReference type="Pfam" id="PF13490"/>
    </source>
</evidence>
<feature type="domain" description="Putative zinc-finger" evidence="3">
    <location>
        <begin position="24"/>
        <end position="57"/>
    </location>
</feature>
<dbReference type="EMBL" id="CP066023">
    <property type="protein sequence ID" value="QQB81648.1"/>
    <property type="molecule type" value="Genomic_DNA"/>
</dbReference>
<dbReference type="Gene3D" id="1.10.10.1320">
    <property type="entry name" value="Anti-sigma factor, zinc-finger domain"/>
    <property type="match status" value="1"/>
</dbReference>
<evidence type="ECO:0000313" key="7">
    <source>
        <dbReference type="Proteomes" id="UP000595198"/>
    </source>
</evidence>
<dbReference type="AlphaFoldDB" id="A0AB37GD79"/>
<dbReference type="GeneID" id="99802953"/>
<dbReference type="NCBIfam" id="TIGR03988">
    <property type="entry name" value="antisig_RsrA"/>
    <property type="match status" value="1"/>
</dbReference>
<gene>
    <name evidence="4" type="ORF">I6G95_05855</name>
    <name evidence="5" type="ORF">I6H48_06425</name>
</gene>
<dbReference type="Proteomes" id="UP000595198">
    <property type="component" value="Chromosome"/>
</dbReference>
<dbReference type="InterPro" id="IPR041916">
    <property type="entry name" value="Anti_sigma_zinc_sf"/>
</dbReference>
<sequence length="102" mass="12225">MSRESSQDMEQTPERGHACEDAFCQDVHSRLHAFLDGECDSEERRFLEEHIHKCPQCLEEFGSEQAIRRLLRRCCQQPAPEDLRQRITTRIRVSYTRVEYRR</sequence>
<evidence type="ECO:0000313" key="6">
    <source>
        <dbReference type="Proteomes" id="UP000594774"/>
    </source>
</evidence>